<evidence type="ECO:0000256" key="3">
    <source>
        <dbReference type="ARBA" id="ARBA00022670"/>
    </source>
</evidence>
<dbReference type="PANTHER" id="PTHR21666">
    <property type="entry name" value="PEPTIDASE-RELATED"/>
    <property type="match status" value="1"/>
</dbReference>
<evidence type="ECO:0000256" key="7">
    <source>
        <dbReference type="ARBA" id="ARBA00023049"/>
    </source>
</evidence>
<dbReference type="Gene3D" id="3.10.450.350">
    <property type="match status" value="2"/>
</dbReference>
<dbReference type="EMBL" id="JBHUMV010000001">
    <property type="protein sequence ID" value="MFD2752530.1"/>
    <property type="molecule type" value="Genomic_DNA"/>
</dbReference>
<evidence type="ECO:0000256" key="8">
    <source>
        <dbReference type="SAM" id="Phobius"/>
    </source>
</evidence>
<gene>
    <name evidence="11" type="ORF">ACFSW6_00395</name>
</gene>
<dbReference type="RefSeq" id="WP_066479891.1">
    <property type="nucleotide sequence ID" value="NZ_BCNT01000010.1"/>
</dbReference>
<evidence type="ECO:0000259" key="10">
    <source>
        <dbReference type="Pfam" id="PF19425"/>
    </source>
</evidence>
<dbReference type="PANTHER" id="PTHR21666:SF288">
    <property type="entry name" value="CELL DIVISION PROTEIN YTFB"/>
    <property type="match status" value="1"/>
</dbReference>
<keyword evidence="6" id="KW-0862">Zinc</keyword>
<keyword evidence="12" id="KW-1185">Reference proteome</keyword>
<dbReference type="Proteomes" id="UP001597463">
    <property type="component" value="Unassembled WGS sequence"/>
</dbReference>
<dbReference type="InterPro" id="IPR050570">
    <property type="entry name" value="Cell_wall_metabolism_enzyme"/>
</dbReference>
<evidence type="ECO:0000256" key="6">
    <source>
        <dbReference type="ARBA" id="ARBA00022833"/>
    </source>
</evidence>
<dbReference type="Gene3D" id="2.70.70.10">
    <property type="entry name" value="Glucose Permease (Domain IIA)"/>
    <property type="match status" value="1"/>
</dbReference>
<dbReference type="Pfam" id="PF19425">
    <property type="entry name" value="Csd3_N2"/>
    <property type="match status" value="1"/>
</dbReference>
<evidence type="ECO:0000256" key="1">
    <source>
        <dbReference type="ARBA" id="ARBA00001947"/>
    </source>
</evidence>
<dbReference type="InterPro" id="IPR011055">
    <property type="entry name" value="Dup_hybrid_motif"/>
</dbReference>
<keyword evidence="4" id="KW-0479">Metal-binding</keyword>
<keyword evidence="3" id="KW-0645">Protease</keyword>
<feature type="domain" description="Csd3-like second N-terminal" evidence="10">
    <location>
        <begin position="191"/>
        <end position="307"/>
    </location>
</feature>
<dbReference type="SUPFAM" id="SSF51261">
    <property type="entry name" value="Duplicated hybrid motif"/>
    <property type="match status" value="1"/>
</dbReference>
<evidence type="ECO:0000313" key="12">
    <source>
        <dbReference type="Proteomes" id="UP001597463"/>
    </source>
</evidence>
<keyword evidence="7" id="KW-0482">Metalloprotease</keyword>
<dbReference type="InterPro" id="IPR045834">
    <property type="entry name" value="Csd3_N2"/>
</dbReference>
<accession>A0ABW5UJG0</accession>
<organism evidence="11 12">
    <name type="scientific">Comamonas terrae</name>
    <dbReference type="NCBI Taxonomy" id="673548"/>
    <lineage>
        <taxon>Bacteria</taxon>
        <taxon>Pseudomonadati</taxon>
        <taxon>Pseudomonadota</taxon>
        <taxon>Betaproteobacteria</taxon>
        <taxon>Burkholderiales</taxon>
        <taxon>Comamonadaceae</taxon>
        <taxon>Comamonas</taxon>
    </lineage>
</organism>
<feature type="domain" description="M23ase beta-sheet core" evidence="9">
    <location>
        <begin position="320"/>
        <end position="414"/>
    </location>
</feature>
<protein>
    <submittedName>
        <fullName evidence="11">Peptidoglycan DD-metalloendopeptidase family protein</fullName>
    </submittedName>
</protein>
<evidence type="ECO:0000313" key="11">
    <source>
        <dbReference type="EMBL" id="MFD2752530.1"/>
    </source>
</evidence>
<dbReference type="InterPro" id="IPR016047">
    <property type="entry name" value="M23ase_b-sheet_dom"/>
</dbReference>
<feature type="transmembrane region" description="Helical" evidence="8">
    <location>
        <begin position="33"/>
        <end position="55"/>
    </location>
</feature>
<dbReference type="CDD" id="cd12797">
    <property type="entry name" value="M23_peptidase"/>
    <property type="match status" value="1"/>
</dbReference>
<proteinExistence type="predicted"/>
<evidence type="ECO:0000256" key="4">
    <source>
        <dbReference type="ARBA" id="ARBA00022723"/>
    </source>
</evidence>
<keyword evidence="5" id="KW-0378">Hydrolase</keyword>
<keyword evidence="8" id="KW-1133">Transmembrane helix</keyword>
<comment type="subcellular location">
    <subcellularLocation>
        <location evidence="2">Cell envelope</location>
    </subcellularLocation>
</comment>
<sequence>MNGLKNAGGALVARLALFGERLQTQLHAHPRRIAAAVAAVLMTGGSAAFAVASLGPDPADLPVRTLTESVASLADGHELSELTDLQSFSLYRSETTRPSDTAETLLQRLGIADPQAAAYLRADDQVRQNVLGRAGRLVSAETTPDQQLLKLTVRWAPDEDGTFRRLVVERKDGRLATRIETGKLTASPRLAGGVIRSTFFAATDAADIPDSVAMQMADIFQGEVDFRRSLRKGDRFAVVYESLEADGEPLRAGRVLSAEFHNDGKTSQALWFQENGQKGAYYTLDGKSKRQAYLNFPVEFSRISSGFAMRLHPIQKTWRAHLGTDFAAPTGTKVRTVGDGVVSFAGVQNGYGNVIFVDHANNHTTVYAHLSRIDVRKGQHVDQGDTIGAVGQTGWATGPHLHFEFRVNGQQQDPLTIAQATDAARPISKAARPAFDKLAAQMRVELNAGEQLFTTASAR</sequence>
<comment type="cofactor">
    <cofactor evidence="1">
        <name>Zn(2+)</name>
        <dbReference type="ChEBI" id="CHEBI:29105"/>
    </cofactor>
</comment>
<comment type="caution">
    <text evidence="11">The sequence shown here is derived from an EMBL/GenBank/DDBJ whole genome shotgun (WGS) entry which is preliminary data.</text>
</comment>
<reference evidence="12" key="1">
    <citation type="journal article" date="2019" name="Int. J. Syst. Evol. Microbiol.">
        <title>The Global Catalogue of Microorganisms (GCM) 10K type strain sequencing project: providing services to taxonomists for standard genome sequencing and annotation.</title>
        <authorList>
            <consortium name="The Broad Institute Genomics Platform"/>
            <consortium name="The Broad Institute Genome Sequencing Center for Infectious Disease"/>
            <person name="Wu L."/>
            <person name="Ma J."/>
        </authorList>
    </citation>
    <scope>NUCLEOTIDE SEQUENCE [LARGE SCALE GENOMIC DNA]</scope>
    <source>
        <strain evidence="12">TISTR 1906</strain>
    </source>
</reference>
<evidence type="ECO:0000256" key="5">
    <source>
        <dbReference type="ARBA" id="ARBA00022801"/>
    </source>
</evidence>
<evidence type="ECO:0000256" key="2">
    <source>
        <dbReference type="ARBA" id="ARBA00004196"/>
    </source>
</evidence>
<keyword evidence="8" id="KW-0812">Transmembrane</keyword>
<name>A0ABW5UJG0_9BURK</name>
<dbReference type="Pfam" id="PF01551">
    <property type="entry name" value="Peptidase_M23"/>
    <property type="match status" value="1"/>
</dbReference>
<keyword evidence="8" id="KW-0472">Membrane</keyword>
<evidence type="ECO:0000259" key="9">
    <source>
        <dbReference type="Pfam" id="PF01551"/>
    </source>
</evidence>